<keyword evidence="2" id="KW-1185">Reference proteome</keyword>
<dbReference type="RefSeq" id="WP_274272074.1">
    <property type="nucleotide sequence ID" value="NZ_CP117834.1"/>
</dbReference>
<proteinExistence type="predicted"/>
<organism evidence="1 2">
    <name type="scientific">Shouchella hunanensis</name>
    <dbReference type="NCBI Taxonomy" id="766894"/>
    <lineage>
        <taxon>Bacteria</taxon>
        <taxon>Bacillati</taxon>
        <taxon>Bacillota</taxon>
        <taxon>Bacilli</taxon>
        <taxon>Bacillales</taxon>
        <taxon>Bacillaceae</taxon>
        <taxon>Shouchella</taxon>
    </lineage>
</organism>
<name>A0ABY7W1E2_9BACI</name>
<dbReference type="EMBL" id="CP117834">
    <property type="protein sequence ID" value="WDF02376.1"/>
    <property type="molecule type" value="Genomic_DNA"/>
</dbReference>
<evidence type="ECO:0000313" key="1">
    <source>
        <dbReference type="EMBL" id="WDF02376.1"/>
    </source>
</evidence>
<evidence type="ECO:0008006" key="3">
    <source>
        <dbReference type="Google" id="ProtNLM"/>
    </source>
</evidence>
<sequence>MKKHHMYQIQDPDGRIVKTGISGGRINKKGISFRGGAQARKYGKGYEAVTVRKNINGRQRALLYEQANVNRLNKKGNLYWAAGKHKRPMPKYKR</sequence>
<dbReference type="Proteomes" id="UP001215143">
    <property type="component" value="Chromosome"/>
</dbReference>
<protein>
    <recommendedName>
        <fullName evidence="3">Tox-URI2 domain-containing protein</fullName>
    </recommendedName>
</protein>
<reference evidence="1 2" key="1">
    <citation type="submission" date="2023-02" db="EMBL/GenBank/DDBJ databases">
        <authorList>
            <person name="Liu G."/>
        </authorList>
    </citation>
    <scope>NUCLEOTIDE SEQUENCE [LARGE SCALE GENOMIC DNA]</scope>
    <source>
        <strain evidence="1 2">DSM 23008</strain>
    </source>
</reference>
<evidence type="ECO:0000313" key="2">
    <source>
        <dbReference type="Proteomes" id="UP001215143"/>
    </source>
</evidence>
<gene>
    <name evidence="1" type="ORF">PQ477_12675</name>
</gene>
<accession>A0ABY7W1E2</accession>